<sequence>MVSLNSVVPGPSTQLPFDSGALDHAGELARGINNGKDDAKSLRKVSREFESIFLNMMLKEMRSAVPKFDPLHSYAQDTYQELMDREWTKDMVQNKSMGLADMVYRQLSKLESGPTS</sequence>
<dbReference type="AlphaFoldDB" id="A0A7T0BUZ1"/>
<protein>
    <recommendedName>
        <fullName evidence="2">Flagellar protein FlgJ N-terminal domain-containing protein</fullName>
    </recommendedName>
</protein>
<evidence type="ECO:0000256" key="1">
    <source>
        <dbReference type="SAM" id="MobiDB-lite"/>
    </source>
</evidence>
<proteinExistence type="predicted"/>
<dbReference type="PRINTS" id="PR01002">
    <property type="entry name" value="FLGFLGJ"/>
</dbReference>
<dbReference type="InterPro" id="IPR019301">
    <property type="entry name" value="Flagellar_prot_FlgJ_N"/>
</dbReference>
<dbReference type="EMBL" id="CP048685">
    <property type="protein sequence ID" value="QPJ61408.1"/>
    <property type="molecule type" value="Genomic_DNA"/>
</dbReference>
<reference evidence="3 4" key="1">
    <citation type="submission" date="2020-02" db="EMBL/GenBank/DDBJ databases">
        <title>Genomic and physiological characterization of two novel Nitrospinaceae genera.</title>
        <authorList>
            <person name="Mueller A.J."/>
            <person name="Jung M.-Y."/>
            <person name="Strachan C.R."/>
            <person name="Herbold C.W."/>
            <person name="Kirkegaard R.H."/>
            <person name="Daims H."/>
        </authorList>
    </citation>
    <scope>NUCLEOTIDE SEQUENCE [LARGE SCALE GENOMIC DNA]</scope>
    <source>
        <strain evidence="3">EB</strain>
    </source>
</reference>
<evidence type="ECO:0000313" key="3">
    <source>
        <dbReference type="EMBL" id="QPJ61408.1"/>
    </source>
</evidence>
<evidence type="ECO:0000259" key="2">
    <source>
        <dbReference type="Pfam" id="PF10135"/>
    </source>
</evidence>
<dbReference type="Proteomes" id="UP000594688">
    <property type="component" value="Chromosome"/>
</dbReference>
<evidence type="ECO:0000313" key="4">
    <source>
        <dbReference type="Proteomes" id="UP000594688"/>
    </source>
</evidence>
<dbReference type="Pfam" id="PF10135">
    <property type="entry name" value="Rod-binding"/>
    <property type="match status" value="1"/>
</dbReference>
<dbReference type="KEGG" id="nli:G3M70_05700"/>
<name>A0A7T0BUZ1_9BACT</name>
<gene>
    <name evidence="3" type="ORF">G3M70_05700</name>
</gene>
<feature type="compositionally biased region" description="Polar residues" evidence="1">
    <location>
        <begin position="1"/>
        <end position="16"/>
    </location>
</feature>
<organism evidence="3 4">
    <name type="scientific">Candidatus Nitronauta litoralis</name>
    <dbReference type="NCBI Taxonomy" id="2705533"/>
    <lineage>
        <taxon>Bacteria</taxon>
        <taxon>Pseudomonadati</taxon>
        <taxon>Nitrospinota/Tectimicrobiota group</taxon>
        <taxon>Nitrospinota</taxon>
        <taxon>Nitrospinia</taxon>
        <taxon>Nitrospinales</taxon>
        <taxon>Nitrospinaceae</taxon>
        <taxon>Candidatus Nitronauta</taxon>
    </lineage>
</organism>
<feature type="region of interest" description="Disordered" evidence="1">
    <location>
        <begin position="1"/>
        <end position="20"/>
    </location>
</feature>
<feature type="domain" description="Flagellar protein FlgJ N-terminal" evidence="2">
    <location>
        <begin position="59"/>
        <end position="106"/>
    </location>
</feature>
<accession>A0A7T0BUZ1</accession>